<evidence type="ECO:0000256" key="1">
    <source>
        <dbReference type="SAM" id="MobiDB-lite"/>
    </source>
</evidence>
<reference evidence="3" key="1">
    <citation type="submission" date="2022-12" db="EMBL/GenBank/DDBJ databases">
        <title>Draft genome assemblies for two species of Escallonia (Escalloniales).</title>
        <authorList>
            <person name="Chanderbali A."/>
            <person name="Dervinis C."/>
            <person name="Anghel I."/>
            <person name="Soltis D."/>
            <person name="Soltis P."/>
            <person name="Zapata F."/>
        </authorList>
    </citation>
    <scope>NUCLEOTIDE SEQUENCE</scope>
    <source>
        <strain evidence="3">UCBG64.0493</strain>
        <tissue evidence="3">Leaf</tissue>
    </source>
</reference>
<name>A0AA89APF4_9ASTE</name>
<sequence length="354" mass="40223">MAVQGWPTQPSLENVENLLANQESLAKQLAGVSLKSNEEAFFSKKRKDRFNRQRDKLGSKDKYGWHKFSDDQERSSKGGASQSRNKAERHRQRSDKCFNCDKKGHFARDSRYKKRSVEGNAATLTDYEEGVNNEEEWDAQASVAISERINKEEDKIDFDQRDTKDLNNVHKIAKDNVIEQALTATFPEEVDYINDWIVDSRNHMTVDKENLKSMSEYKGDRVVVTTNNSRLAIAHVGKAKIVPRWKSESVHANTKETSPQNGLVNHKEQSPGAAKDNPRPIQLKSVRSKPPSFSPNKSKSNEGEVLVPAGERSDYSLPGKNLVEKMGCINNENGLSEEEENEKRYMQVERNLAK</sequence>
<dbReference type="AlphaFoldDB" id="A0AA89APF4"/>
<organism evidence="3 4">
    <name type="scientific">Escallonia herrerae</name>
    <dbReference type="NCBI Taxonomy" id="1293975"/>
    <lineage>
        <taxon>Eukaryota</taxon>
        <taxon>Viridiplantae</taxon>
        <taxon>Streptophyta</taxon>
        <taxon>Embryophyta</taxon>
        <taxon>Tracheophyta</taxon>
        <taxon>Spermatophyta</taxon>
        <taxon>Magnoliopsida</taxon>
        <taxon>eudicotyledons</taxon>
        <taxon>Gunneridae</taxon>
        <taxon>Pentapetalae</taxon>
        <taxon>asterids</taxon>
        <taxon>campanulids</taxon>
        <taxon>Escalloniales</taxon>
        <taxon>Escalloniaceae</taxon>
        <taxon>Escallonia</taxon>
    </lineage>
</organism>
<dbReference type="Proteomes" id="UP001188597">
    <property type="component" value="Unassembled WGS sequence"/>
</dbReference>
<feature type="compositionally biased region" description="Low complexity" evidence="1">
    <location>
        <begin position="288"/>
        <end position="298"/>
    </location>
</feature>
<feature type="region of interest" description="Disordered" evidence="1">
    <location>
        <begin position="247"/>
        <end position="354"/>
    </location>
</feature>
<protein>
    <recommendedName>
        <fullName evidence="2">CCHC-type domain-containing protein</fullName>
    </recommendedName>
</protein>
<dbReference type="InterPro" id="IPR036875">
    <property type="entry name" value="Znf_CCHC_sf"/>
</dbReference>
<dbReference type="EMBL" id="JAVXUP010001578">
    <property type="protein sequence ID" value="KAK3010082.1"/>
    <property type="molecule type" value="Genomic_DNA"/>
</dbReference>
<feature type="domain" description="CCHC-type" evidence="2">
    <location>
        <begin position="96"/>
        <end position="109"/>
    </location>
</feature>
<evidence type="ECO:0000313" key="3">
    <source>
        <dbReference type="EMBL" id="KAK3010082.1"/>
    </source>
</evidence>
<keyword evidence="4" id="KW-1185">Reference proteome</keyword>
<dbReference type="GO" id="GO:0008270">
    <property type="term" value="F:zinc ion binding"/>
    <property type="evidence" value="ECO:0007669"/>
    <property type="project" value="InterPro"/>
</dbReference>
<feature type="compositionally biased region" description="Polar residues" evidence="1">
    <location>
        <begin position="250"/>
        <end position="263"/>
    </location>
</feature>
<evidence type="ECO:0000313" key="4">
    <source>
        <dbReference type="Proteomes" id="UP001188597"/>
    </source>
</evidence>
<feature type="region of interest" description="Disordered" evidence="1">
    <location>
        <begin position="43"/>
        <end position="95"/>
    </location>
</feature>
<dbReference type="Gene3D" id="4.10.60.10">
    <property type="entry name" value="Zinc finger, CCHC-type"/>
    <property type="match status" value="1"/>
</dbReference>
<dbReference type="Pfam" id="PF00098">
    <property type="entry name" value="zf-CCHC"/>
    <property type="match status" value="1"/>
</dbReference>
<comment type="caution">
    <text evidence="3">The sequence shown here is derived from an EMBL/GenBank/DDBJ whole genome shotgun (WGS) entry which is preliminary data.</text>
</comment>
<feature type="compositionally biased region" description="Basic and acidic residues" evidence="1">
    <location>
        <begin position="341"/>
        <end position="354"/>
    </location>
</feature>
<evidence type="ECO:0000259" key="2">
    <source>
        <dbReference type="Pfam" id="PF00098"/>
    </source>
</evidence>
<accession>A0AA89APF4</accession>
<feature type="compositionally biased region" description="Basic and acidic residues" evidence="1">
    <location>
        <begin position="50"/>
        <end position="76"/>
    </location>
</feature>
<dbReference type="InterPro" id="IPR001878">
    <property type="entry name" value="Znf_CCHC"/>
</dbReference>
<dbReference type="SUPFAM" id="SSF57756">
    <property type="entry name" value="Retrovirus zinc finger-like domains"/>
    <property type="match status" value="1"/>
</dbReference>
<proteinExistence type="predicted"/>
<gene>
    <name evidence="3" type="ORF">RJ639_012253</name>
</gene>
<dbReference type="GO" id="GO:0003676">
    <property type="term" value="F:nucleic acid binding"/>
    <property type="evidence" value="ECO:0007669"/>
    <property type="project" value="InterPro"/>
</dbReference>